<dbReference type="PANTHER" id="PTHR35811">
    <property type="entry name" value="SLR1870 PROTEIN"/>
    <property type="match status" value="1"/>
</dbReference>
<dbReference type="InterPro" id="IPR021139">
    <property type="entry name" value="NYN"/>
</dbReference>
<accession>A0A6N6N5G9</accession>
<dbReference type="OrthoDB" id="9783963at2"/>
<evidence type="ECO:0000313" key="2">
    <source>
        <dbReference type="EMBL" id="KAB1442715.1"/>
    </source>
</evidence>
<sequence>MTDYLKSALFIDFDNIFIRLNDQDPELAEKFATQPQRWLSWLEKFALPRGCEEQRRAILIRKCYLNPQTFHDFRPHFITSAFGVTDCPPLTKQGKTSADIHMVLDILDAMNRDTNFDEFIIFSGDADFTPVLIKLRENDRMTTVLHVGPTSPAYKAASSMLISEDQFIEEALDYRDIPESIQDHASTQNLKEQVRQFILDTVAGSGSPIVMATLAAKIRQRFTRCLPCDSWFGAEKFRDFLYSLDLGGLQISSVIPGYVYDPERHEQPRETSPNTDFEQSHPNLFQFAKLVHQVTDVPLLTPAHYRELFRAIADEVARNGFQLTTTSKNVRDQLVEQDVPVSRQHVNFVLIGIGRSGYLYKKDGSDTSLELSKAFAQNVKNLCVAAQLSLDEQRMRKLFEWIISVDEIENPPAQ</sequence>
<dbReference type="AlphaFoldDB" id="A0A6N6N5G9"/>
<protein>
    <submittedName>
        <fullName evidence="2">NYN domain-containing protein</fullName>
    </submittedName>
</protein>
<evidence type="ECO:0000313" key="3">
    <source>
        <dbReference type="Proteomes" id="UP000438699"/>
    </source>
</evidence>
<dbReference type="PANTHER" id="PTHR35811:SF1">
    <property type="entry name" value="HTH OST-TYPE DOMAIN-CONTAINING PROTEIN"/>
    <property type="match status" value="1"/>
</dbReference>
<feature type="domain" description="NYN" evidence="1">
    <location>
        <begin position="7"/>
        <end position="167"/>
    </location>
</feature>
<dbReference type="Pfam" id="PF01936">
    <property type="entry name" value="NYN"/>
    <property type="match status" value="1"/>
</dbReference>
<organism evidence="2 3">
    <name type="scientific">Pseudodesulfovibrio senegalensis</name>
    <dbReference type="NCBI Taxonomy" id="1721087"/>
    <lineage>
        <taxon>Bacteria</taxon>
        <taxon>Pseudomonadati</taxon>
        <taxon>Thermodesulfobacteriota</taxon>
        <taxon>Desulfovibrionia</taxon>
        <taxon>Desulfovibrionales</taxon>
        <taxon>Desulfovibrionaceae</taxon>
    </lineage>
</organism>
<dbReference type="GO" id="GO:0004540">
    <property type="term" value="F:RNA nuclease activity"/>
    <property type="evidence" value="ECO:0007669"/>
    <property type="project" value="InterPro"/>
</dbReference>
<dbReference type="RefSeq" id="WP_151148907.1">
    <property type="nucleotide sequence ID" value="NZ_WAIE01000001.1"/>
</dbReference>
<evidence type="ECO:0000259" key="1">
    <source>
        <dbReference type="Pfam" id="PF01936"/>
    </source>
</evidence>
<dbReference type="Gene3D" id="3.40.50.1010">
    <property type="entry name" value="5'-nuclease"/>
    <property type="match status" value="1"/>
</dbReference>
<dbReference type="Proteomes" id="UP000438699">
    <property type="component" value="Unassembled WGS sequence"/>
</dbReference>
<proteinExistence type="predicted"/>
<keyword evidence="3" id="KW-1185">Reference proteome</keyword>
<name>A0A6N6N5G9_9BACT</name>
<dbReference type="EMBL" id="WAIE01000001">
    <property type="protein sequence ID" value="KAB1442715.1"/>
    <property type="molecule type" value="Genomic_DNA"/>
</dbReference>
<comment type="caution">
    <text evidence="2">The sequence shown here is derived from an EMBL/GenBank/DDBJ whole genome shotgun (WGS) entry which is preliminary data.</text>
</comment>
<reference evidence="2 3" key="1">
    <citation type="journal article" date="2017" name="Int. J. Syst. Evol. Microbiol.">
        <title>Desulfovibrio senegalensis sp. nov., a mesophilic sulfate reducer isolated from marine sediment.</title>
        <authorList>
            <person name="Thioye A."/>
            <person name="Gam Z.B.A."/>
            <person name="Mbengue M."/>
            <person name="Cayol J.L."/>
            <person name="Joseph-Bartoli M."/>
            <person name="Toure-Kane C."/>
            <person name="Labat M."/>
        </authorList>
    </citation>
    <scope>NUCLEOTIDE SEQUENCE [LARGE SCALE GENOMIC DNA]</scope>
    <source>
        <strain evidence="2 3">DSM 101509</strain>
    </source>
</reference>
<gene>
    <name evidence="2" type="ORF">F8A88_00095</name>
</gene>